<evidence type="ECO:0000256" key="8">
    <source>
        <dbReference type="SAM" id="MobiDB-lite"/>
    </source>
</evidence>
<comment type="caution">
    <text evidence="10">The sequence shown here is derived from an EMBL/GenBank/DDBJ whole genome shotgun (WGS) entry which is preliminary data.</text>
</comment>
<evidence type="ECO:0000256" key="1">
    <source>
        <dbReference type="ARBA" id="ARBA00004604"/>
    </source>
</evidence>
<dbReference type="EMBL" id="CAJFCJ010000018">
    <property type="protein sequence ID" value="CAD5122582.1"/>
    <property type="molecule type" value="Genomic_DNA"/>
</dbReference>
<dbReference type="GO" id="GO:0030686">
    <property type="term" value="C:90S preribosome"/>
    <property type="evidence" value="ECO:0007669"/>
    <property type="project" value="TreeGrafter"/>
</dbReference>
<organism evidence="10 11">
    <name type="scientific">Dimorphilus gyrociliatus</name>
    <dbReference type="NCBI Taxonomy" id="2664684"/>
    <lineage>
        <taxon>Eukaryota</taxon>
        <taxon>Metazoa</taxon>
        <taxon>Spiralia</taxon>
        <taxon>Lophotrochozoa</taxon>
        <taxon>Annelida</taxon>
        <taxon>Polychaeta</taxon>
        <taxon>Polychaeta incertae sedis</taxon>
        <taxon>Dinophilidae</taxon>
        <taxon>Dimorphilus</taxon>
    </lineage>
</organism>
<gene>
    <name evidence="10" type="ORF">DGYR_LOCUS10381</name>
</gene>
<evidence type="ECO:0000256" key="5">
    <source>
        <dbReference type="ARBA" id="ARBA00023242"/>
    </source>
</evidence>
<evidence type="ECO:0000313" key="11">
    <source>
        <dbReference type="Proteomes" id="UP000549394"/>
    </source>
</evidence>
<dbReference type="PROSITE" id="PS00678">
    <property type="entry name" value="WD_REPEATS_1"/>
    <property type="match status" value="1"/>
</dbReference>
<evidence type="ECO:0000256" key="2">
    <source>
        <dbReference type="ARBA" id="ARBA00022552"/>
    </source>
</evidence>
<dbReference type="PANTHER" id="PTHR14085">
    <property type="entry name" value="WD-REPEAT PROTEIN BING4"/>
    <property type="match status" value="1"/>
</dbReference>
<dbReference type="Gene3D" id="2.130.10.10">
    <property type="entry name" value="YVTN repeat-like/Quinoprotein amine dehydrogenase"/>
    <property type="match status" value="2"/>
</dbReference>
<dbReference type="Pfam" id="PF08149">
    <property type="entry name" value="BING4CT"/>
    <property type="match status" value="1"/>
</dbReference>
<keyword evidence="2" id="KW-0698">rRNA processing</keyword>
<evidence type="ECO:0000313" key="10">
    <source>
        <dbReference type="EMBL" id="CAD5122582.1"/>
    </source>
</evidence>
<feature type="compositionally biased region" description="Basic and acidic residues" evidence="8">
    <location>
        <begin position="1"/>
        <end position="11"/>
    </location>
</feature>
<keyword evidence="5" id="KW-0539">Nucleus</keyword>
<comment type="subcellular location">
    <subcellularLocation>
        <location evidence="1">Nucleus</location>
        <location evidence="1">Nucleolus</location>
    </subcellularLocation>
</comment>
<evidence type="ECO:0000256" key="4">
    <source>
        <dbReference type="ARBA" id="ARBA00022737"/>
    </source>
</evidence>
<dbReference type="Pfam" id="PF00400">
    <property type="entry name" value="WD40"/>
    <property type="match status" value="1"/>
</dbReference>
<dbReference type="PANTHER" id="PTHR14085:SF3">
    <property type="entry name" value="WD REPEAT-CONTAINING PROTEIN 46"/>
    <property type="match status" value="1"/>
</dbReference>
<keyword evidence="7" id="KW-0175">Coiled coil</keyword>
<sequence length="544" mass="62331">MAEKETREAKKPKNSIMKDIFDGPAPLSKHAVNRYARGHEVDEKSVRTKYRKAEIISNEKKIYSAMKDAARAEMLLNEQAGFLEADEGEHTSQYTQDDITKVVDVQSQQKYFEVKLENFGPYRINYTRNGRFILLGGEKGHVAAFDWQTKQLTCEMNVMETVNDIQWLHTENMFAVAQRLWTYIYDNQGIEIHCLKALDRVLRLEFLPYHFLLVSANEKSYLSYIDISIGKKVAGFPTAYGRLDVMTQNPYNAITLLGHSGGTVSMWSPNVKQPLVKMLCHRSATRCISVEQSGQYMATSGIDGKVKIWDLRTYKLLHSYKVGSPVYDLSFSQRNLLAAAVGDVVHIYKDSLSKEIDAPYMCQRSPGFIRNIDFCPFEDVLGVGHSTGFSSYLVPGAGEPNFDALEANPYQTKKQRRQAEVKMLLDKIQPDLINLDTAVLGKVDRKSAQDILEEKKKLLYLKPEKVDFVPRYKKKGGSKTGKIEKRKKGVLWEDKRNQLKERLLKKKLKLKNNQTKKLKKKILKESKVDTRTSKILDRFQKKDS</sequence>
<dbReference type="GO" id="GO:0000462">
    <property type="term" value="P:maturation of SSU-rRNA from tricistronic rRNA transcript (SSU-rRNA, 5.8S rRNA, LSU-rRNA)"/>
    <property type="evidence" value="ECO:0007669"/>
    <property type="project" value="TreeGrafter"/>
</dbReference>
<accession>A0A7I8W3Y8</accession>
<evidence type="ECO:0000259" key="9">
    <source>
        <dbReference type="SMART" id="SM01033"/>
    </source>
</evidence>
<keyword evidence="11" id="KW-1185">Reference proteome</keyword>
<dbReference type="InterPro" id="IPR036322">
    <property type="entry name" value="WD40_repeat_dom_sf"/>
</dbReference>
<dbReference type="AlphaFoldDB" id="A0A7I8W3Y8"/>
<name>A0A7I8W3Y8_9ANNE</name>
<dbReference type="Proteomes" id="UP000549394">
    <property type="component" value="Unassembled WGS sequence"/>
</dbReference>
<proteinExistence type="predicted"/>
<evidence type="ECO:0000256" key="7">
    <source>
        <dbReference type="SAM" id="Coils"/>
    </source>
</evidence>
<dbReference type="InterPro" id="IPR040315">
    <property type="entry name" value="WDR46/Utp7"/>
</dbReference>
<dbReference type="PROSITE" id="PS50294">
    <property type="entry name" value="WD_REPEATS_REGION"/>
    <property type="match status" value="1"/>
</dbReference>
<dbReference type="FunFam" id="2.130.10.10:FF:000378">
    <property type="entry name" value="U3 small nucleolar RNA-associated protein 7"/>
    <property type="match status" value="1"/>
</dbReference>
<dbReference type="InterPro" id="IPR019775">
    <property type="entry name" value="WD40_repeat_CS"/>
</dbReference>
<evidence type="ECO:0000256" key="6">
    <source>
        <dbReference type="PROSITE-ProRule" id="PRU00221"/>
    </source>
</evidence>
<feature type="region of interest" description="Disordered" evidence="8">
    <location>
        <begin position="1"/>
        <end position="22"/>
    </location>
</feature>
<dbReference type="PROSITE" id="PS50082">
    <property type="entry name" value="WD_REPEATS_2"/>
    <property type="match status" value="1"/>
</dbReference>
<keyword evidence="4" id="KW-0677">Repeat</keyword>
<dbReference type="SMART" id="SM01033">
    <property type="entry name" value="BING4CT"/>
    <property type="match status" value="1"/>
</dbReference>
<dbReference type="SUPFAM" id="SSF50978">
    <property type="entry name" value="WD40 repeat-like"/>
    <property type="match status" value="1"/>
</dbReference>
<evidence type="ECO:0000256" key="3">
    <source>
        <dbReference type="ARBA" id="ARBA00022574"/>
    </source>
</evidence>
<feature type="coiled-coil region" evidence="7">
    <location>
        <begin position="496"/>
        <end position="525"/>
    </location>
</feature>
<dbReference type="InterPro" id="IPR001680">
    <property type="entry name" value="WD40_rpt"/>
</dbReference>
<feature type="domain" description="BING4 C-terminal" evidence="9">
    <location>
        <begin position="359"/>
        <end position="437"/>
    </location>
</feature>
<dbReference type="SMART" id="SM00320">
    <property type="entry name" value="WD40"/>
    <property type="match status" value="3"/>
</dbReference>
<dbReference type="OrthoDB" id="10251154at2759"/>
<dbReference type="GO" id="GO:0032040">
    <property type="term" value="C:small-subunit processome"/>
    <property type="evidence" value="ECO:0007669"/>
    <property type="project" value="TreeGrafter"/>
</dbReference>
<dbReference type="InterPro" id="IPR012952">
    <property type="entry name" value="BING4_C_dom"/>
</dbReference>
<protein>
    <submittedName>
        <fullName evidence="10">DgyrCDS10994</fullName>
    </submittedName>
</protein>
<keyword evidence="3 6" id="KW-0853">WD repeat</keyword>
<reference evidence="10 11" key="1">
    <citation type="submission" date="2020-08" db="EMBL/GenBank/DDBJ databases">
        <authorList>
            <person name="Hejnol A."/>
        </authorList>
    </citation>
    <scope>NUCLEOTIDE SEQUENCE [LARGE SCALE GENOMIC DNA]</scope>
</reference>
<dbReference type="InterPro" id="IPR015943">
    <property type="entry name" value="WD40/YVTN_repeat-like_dom_sf"/>
</dbReference>
<feature type="repeat" description="WD" evidence="6">
    <location>
        <begin position="278"/>
        <end position="319"/>
    </location>
</feature>